<protein>
    <submittedName>
        <fullName evidence="1">Uncharacterized protein</fullName>
    </submittedName>
</protein>
<gene>
    <name evidence="1" type="ORF">BROFUL_00715</name>
</gene>
<reference evidence="1 2" key="1">
    <citation type="journal article" date="2013" name="BMC Microbiol.">
        <title>Identification of the type II cytochrome c maturation pathway in anammox bacteria by comparative genomics.</title>
        <authorList>
            <person name="Ferousi C."/>
            <person name="Speth D.R."/>
            <person name="Reimann J."/>
            <person name="Op den Camp H.J."/>
            <person name="Allen J.W."/>
            <person name="Keltjens J.T."/>
            <person name="Jetten M.S."/>
        </authorList>
    </citation>
    <scope>NUCLEOTIDE SEQUENCE [LARGE SCALE GENOMIC DNA]</scope>
    <source>
        <strain evidence="1">RU1</strain>
    </source>
</reference>
<proteinExistence type="predicted"/>
<name>A0A0M2V055_9BACT</name>
<dbReference type="AlphaFoldDB" id="A0A0M2V055"/>
<evidence type="ECO:0000313" key="2">
    <source>
        <dbReference type="Proteomes" id="UP000034954"/>
    </source>
</evidence>
<dbReference type="EMBL" id="LAQJ01000089">
    <property type="protein sequence ID" value="KKO20596.1"/>
    <property type="molecule type" value="Genomic_DNA"/>
</dbReference>
<sequence length="46" mass="5366">MMRRGRRSTQRSLADGICIGKTGKKEIKLACENESFYGIFDEWRKV</sequence>
<comment type="caution">
    <text evidence="1">The sequence shown here is derived from an EMBL/GenBank/DDBJ whole genome shotgun (WGS) entry which is preliminary data.</text>
</comment>
<evidence type="ECO:0000313" key="1">
    <source>
        <dbReference type="EMBL" id="KKO20596.1"/>
    </source>
</evidence>
<dbReference type="Proteomes" id="UP000034954">
    <property type="component" value="Unassembled WGS sequence"/>
</dbReference>
<keyword evidence="2" id="KW-1185">Reference proteome</keyword>
<organism evidence="1 2">
    <name type="scientific">Candidatus Brocadia fulgida</name>
    <dbReference type="NCBI Taxonomy" id="380242"/>
    <lineage>
        <taxon>Bacteria</taxon>
        <taxon>Pseudomonadati</taxon>
        <taxon>Planctomycetota</taxon>
        <taxon>Candidatus Brocadiia</taxon>
        <taxon>Candidatus Brocadiales</taxon>
        <taxon>Candidatus Brocadiaceae</taxon>
        <taxon>Candidatus Brocadia</taxon>
    </lineage>
</organism>
<accession>A0A0M2V055</accession>